<comment type="caution">
    <text evidence="2">The sequence shown here is derived from an EMBL/GenBank/DDBJ whole genome shotgun (WGS) entry which is preliminary data.</text>
</comment>
<gene>
    <name evidence="2" type="ORF">G2W53_028866</name>
</gene>
<keyword evidence="3" id="KW-1185">Reference proteome</keyword>
<dbReference type="PANTHER" id="PTHR46328:SF27">
    <property type="entry name" value="OS12G0287500 PROTEIN"/>
    <property type="match status" value="1"/>
</dbReference>
<feature type="compositionally biased region" description="Basic and acidic residues" evidence="1">
    <location>
        <begin position="7"/>
        <end position="26"/>
    </location>
</feature>
<feature type="region of interest" description="Disordered" evidence="1">
    <location>
        <begin position="1"/>
        <end position="26"/>
    </location>
</feature>
<proteinExistence type="predicted"/>
<evidence type="ECO:0000256" key="1">
    <source>
        <dbReference type="SAM" id="MobiDB-lite"/>
    </source>
</evidence>
<organism evidence="2 3">
    <name type="scientific">Senna tora</name>
    <dbReference type="NCBI Taxonomy" id="362788"/>
    <lineage>
        <taxon>Eukaryota</taxon>
        <taxon>Viridiplantae</taxon>
        <taxon>Streptophyta</taxon>
        <taxon>Embryophyta</taxon>
        <taxon>Tracheophyta</taxon>
        <taxon>Spermatophyta</taxon>
        <taxon>Magnoliopsida</taxon>
        <taxon>eudicotyledons</taxon>
        <taxon>Gunneridae</taxon>
        <taxon>Pentapetalae</taxon>
        <taxon>rosids</taxon>
        <taxon>fabids</taxon>
        <taxon>Fabales</taxon>
        <taxon>Fabaceae</taxon>
        <taxon>Caesalpinioideae</taxon>
        <taxon>Cassia clade</taxon>
        <taxon>Senna</taxon>
    </lineage>
</organism>
<dbReference type="EMBL" id="JAAIUW010000009">
    <property type="protein sequence ID" value="KAF7814897.1"/>
    <property type="molecule type" value="Genomic_DNA"/>
</dbReference>
<dbReference type="OrthoDB" id="688325at2759"/>
<accession>A0A834WA65</accession>
<sequence>MGEEENLDKNYQESEKWEENENGENFHEQEIVEVEAKNSVMCPHVGMEFESHQEAYSYYNSYARCVGFATKRHTTRKSQRNGDVIVRTNLMMSFLTLEAGGQRNLGFKEQDARNFFKQQKKKRIVKCRCYSCS</sequence>
<name>A0A834WA65_9FABA</name>
<protein>
    <submittedName>
        <fullName evidence="2">Protein FAR1-RELATED SEQUENCE 5-like</fullName>
    </submittedName>
</protein>
<dbReference type="AlphaFoldDB" id="A0A834WA65"/>
<dbReference type="Proteomes" id="UP000634136">
    <property type="component" value="Unassembled WGS sequence"/>
</dbReference>
<evidence type="ECO:0000313" key="2">
    <source>
        <dbReference type="EMBL" id="KAF7814897.1"/>
    </source>
</evidence>
<reference evidence="2" key="1">
    <citation type="submission" date="2020-09" db="EMBL/GenBank/DDBJ databases">
        <title>Genome-Enabled Discovery of Anthraquinone Biosynthesis in Senna tora.</title>
        <authorList>
            <person name="Kang S.-H."/>
            <person name="Pandey R.P."/>
            <person name="Lee C.-M."/>
            <person name="Sim J.-S."/>
            <person name="Jeong J.-T."/>
            <person name="Choi B.-S."/>
            <person name="Jung M."/>
            <person name="Ginzburg D."/>
            <person name="Zhao K."/>
            <person name="Won S.Y."/>
            <person name="Oh T.-J."/>
            <person name="Yu Y."/>
            <person name="Kim N.-H."/>
            <person name="Lee O.R."/>
            <person name="Lee T.-H."/>
            <person name="Bashyal P."/>
            <person name="Kim T.-S."/>
            <person name="Lee W.-H."/>
            <person name="Kawkins C."/>
            <person name="Kim C.-K."/>
            <person name="Kim J.S."/>
            <person name="Ahn B.O."/>
            <person name="Rhee S.Y."/>
            <person name="Sohng J.K."/>
        </authorList>
    </citation>
    <scope>NUCLEOTIDE SEQUENCE</scope>
    <source>
        <tissue evidence="2">Leaf</tissue>
    </source>
</reference>
<evidence type="ECO:0000313" key="3">
    <source>
        <dbReference type="Proteomes" id="UP000634136"/>
    </source>
</evidence>
<dbReference type="PANTHER" id="PTHR46328">
    <property type="entry name" value="FAR-RED IMPAIRED RESPONSIVE (FAR1) FAMILY PROTEIN-RELATED"/>
    <property type="match status" value="1"/>
</dbReference>